<sequence length="69" mass="7431">MQYPGGVSEAITLTELSERWHEQVLDMRMESEECRLLEGVLHAAVANVGSLQAGVDTEHGISSSVPHAA</sequence>
<organism evidence="1 2">
    <name type="scientific">Coccomyxa subellipsoidea</name>
    <dbReference type="NCBI Taxonomy" id="248742"/>
    <lineage>
        <taxon>Eukaryota</taxon>
        <taxon>Viridiplantae</taxon>
        <taxon>Chlorophyta</taxon>
        <taxon>core chlorophytes</taxon>
        <taxon>Trebouxiophyceae</taxon>
        <taxon>Trebouxiophyceae incertae sedis</taxon>
        <taxon>Coccomyxaceae</taxon>
        <taxon>Coccomyxa</taxon>
    </lineage>
</organism>
<evidence type="ECO:0000313" key="2">
    <source>
        <dbReference type="Proteomes" id="UP001491310"/>
    </source>
</evidence>
<protein>
    <submittedName>
        <fullName evidence="1">Uncharacterized protein</fullName>
    </submittedName>
</protein>
<name>A0ABR2Z3S1_9CHLO</name>
<accession>A0ABR2Z3S1</accession>
<gene>
    <name evidence="1" type="ORF">WJX75_005222</name>
</gene>
<keyword evidence="2" id="KW-1185">Reference proteome</keyword>
<reference evidence="1 2" key="1">
    <citation type="journal article" date="2024" name="Nat. Commun.">
        <title>Phylogenomics reveals the evolutionary origins of lichenization in chlorophyte algae.</title>
        <authorList>
            <person name="Puginier C."/>
            <person name="Libourel C."/>
            <person name="Otte J."/>
            <person name="Skaloud P."/>
            <person name="Haon M."/>
            <person name="Grisel S."/>
            <person name="Petersen M."/>
            <person name="Berrin J.G."/>
            <person name="Delaux P.M."/>
            <person name="Dal Grande F."/>
            <person name="Keller J."/>
        </authorList>
    </citation>
    <scope>NUCLEOTIDE SEQUENCE [LARGE SCALE GENOMIC DNA]</scope>
    <source>
        <strain evidence="1 2">SAG 216-7</strain>
    </source>
</reference>
<comment type="caution">
    <text evidence="1">The sequence shown here is derived from an EMBL/GenBank/DDBJ whole genome shotgun (WGS) entry which is preliminary data.</text>
</comment>
<dbReference type="EMBL" id="JALJOT010000001">
    <property type="protein sequence ID" value="KAK9918596.1"/>
    <property type="molecule type" value="Genomic_DNA"/>
</dbReference>
<evidence type="ECO:0000313" key="1">
    <source>
        <dbReference type="EMBL" id="KAK9918596.1"/>
    </source>
</evidence>
<dbReference type="Proteomes" id="UP001491310">
    <property type="component" value="Unassembled WGS sequence"/>
</dbReference>
<proteinExistence type="predicted"/>